<sequence length="596" mass="65518">MFTLTGDRMGFRREFVIDSKLFSVVREGGLIRITERGRRFKQELLFGLGTAQWLGGALEGCVTDKRDEFFSSRREGYRSFIMQRSSNSRGRFVKVAVYGDGGRNCCIIIPEEEGSNGWSKLREVLRESLQIVKNSHGKPGEALKRGGEKVISYREALLKEGTHAGSNGAGGGTVHRAHRDQSRETECGRDVRKFLTLVRDMQEQLRMVQEEVSLVRKLVEAFKEGGETVSFRGNNVSWAGGGLGWKGGAGWAGRGPKPMDHRRDRGYKGKGWNGFQVGRPWAGPGPQLKTTTRQEWARVTGNPPGHGSGDRLLPESSSCRQQNRPVVHQTAPMTPSDHQKLPEVALNVDTKSNQQQSFGQRNETTPSVVPSPPRRHQNMPVDQPAATQSRVDFMEPQTTPIEPLVILPSPPSGCTLGGSVQNRPTGLGEEGEGPASPLGVICATVTVENSEGGEEGDSASELFLSDEEGSQRLLQGIIEHEGEGGSENGGVILEGQKDFRIQNPIPLNCMYPDPSSASDWVFQTVNDIKDMVGLKCEGYEEQFMALLTAIEVGHQQQRKTGSKKQRELNRLTWSMNSEGSSSRERSKGKGLAYSNK</sequence>
<evidence type="ECO:0000256" key="1">
    <source>
        <dbReference type="SAM" id="MobiDB-lite"/>
    </source>
</evidence>
<organism evidence="2 3">
    <name type="scientific">Carya illinoinensis</name>
    <name type="common">Pecan</name>
    <dbReference type="NCBI Taxonomy" id="32201"/>
    <lineage>
        <taxon>Eukaryota</taxon>
        <taxon>Viridiplantae</taxon>
        <taxon>Streptophyta</taxon>
        <taxon>Embryophyta</taxon>
        <taxon>Tracheophyta</taxon>
        <taxon>Spermatophyta</taxon>
        <taxon>Magnoliopsida</taxon>
        <taxon>eudicotyledons</taxon>
        <taxon>Gunneridae</taxon>
        <taxon>Pentapetalae</taxon>
        <taxon>rosids</taxon>
        <taxon>fabids</taxon>
        <taxon>Fagales</taxon>
        <taxon>Juglandaceae</taxon>
        <taxon>Carya</taxon>
    </lineage>
</organism>
<proteinExistence type="predicted"/>
<accession>A0A922IVC5</accession>
<feature type="compositionally biased region" description="Polar residues" evidence="1">
    <location>
        <begin position="315"/>
        <end position="324"/>
    </location>
</feature>
<evidence type="ECO:0000313" key="3">
    <source>
        <dbReference type="Proteomes" id="UP000811246"/>
    </source>
</evidence>
<dbReference type="AlphaFoldDB" id="A0A922IVC5"/>
<dbReference type="EMBL" id="CM031836">
    <property type="protein sequence ID" value="KAG6684306.1"/>
    <property type="molecule type" value="Genomic_DNA"/>
</dbReference>
<evidence type="ECO:0000313" key="2">
    <source>
        <dbReference type="EMBL" id="KAG6684306.1"/>
    </source>
</evidence>
<feature type="region of interest" description="Disordered" evidence="1">
    <location>
        <begin position="351"/>
        <end position="385"/>
    </location>
</feature>
<name>A0A922IVC5_CARIL</name>
<feature type="region of interest" description="Disordered" evidence="1">
    <location>
        <begin position="270"/>
        <end position="338"/>
    </location>
</feature>
<comment type="caution">
    <text evidence="2">The sequence shown here is derived from an EMBL/GenBank/DDBJ whole genome shotgun (WGS) entry which is preliminary data.</text>
</comment>
<dbReference type="Proteomes" id="UP000811246">
    <property type="component" value="Chromosome 12"/>
</dbReference>
<feature type="region of interest" description="Disordered" evidence="1">
    <location>
        <begin position="162"/>
        <end position="185"/>
    </location>
</feature>
<feature type="region of interest" description="Disordered" evidence="1">
    <location>
        <begin position="554"/>
        <end position="596"/>
    </location>
</feature>
<gene>
    <name evidence="2" type="ORF">I3842_12G056500</name>
</gene>
<feature type="compositionally biased region" description="Polar residues" evidence="1">
    <location>
        <begin position="351"/>
        <end position="368"/>
    </location>
</feature>
<reference evidence="2" key="1">
    <citation type="submission" date="2021-01" db="EMBL/GenBank/DDBJ databases">
        <authorList>
            <person name="Lovell J.T."/>
            <person name="Bentley N."/>
            <person name="Bhattarai G."/>
            <person name="Jenkins J.W."/>
            <person name="Sreedasyam A."/>
            <person name="Alarcon Y."/>
            <person name="Bock C."/>
            <person name="Boston L."/>
            <person name="Carlson J."/>
            <person name="Cervantes K."/>
            <person name="Clermont K."/>
            <person name="Krom N."/>
            <person name="Kubenka K."/>
            <person name="Mamidi S."/>
            <person name="Mattison C."/>
            <person name="Monteros M."/>
            <person name="Pisani C."/>
            <person name="Plott C."/>
            <person name="Rajasekar S."/>
            <person name="Rhein H.S."/>
            <person name="Rohla C."/>
            <person name="Song M."/>
            <person name="Hilaire R.S."/>
            <person name="Shu S."/>
            <person name="Wells L."/>
            <person name="Wang X."/>
            <person name="Webber J."/>
            <person name="Heerema R.J."/>
            <person name="Klein P."/>
            <person name="Conner P."/>
            <person name="Grauke L."/>
            <person name="Grimwood J."/>
            <person name="Schmutz J."/>
            <person name="Randall J.J."/>
        </authorList>
    </citation>
    <scope>NUCLEOTIDE SEQUENCE</scope>
    <source>
        <tissue evidence="2">Leaf</tissue>
    </source>
</reference>
<protein>
    <submittedName>
        <fullName evidence="2">Uncharacterized protein</fullName>
    </submittedName>
</protein>